<sequence>MFAEPENRTKVKICGLTTLEDARFVSGALADFLGFIFYPESPRYVEPAKAGAIINWLEGPGKVGVFVNQPLDDVNSIAKQTGVDYVQLHGNESPDYCALVEKPIIKVFHVNSETTRDDLVEQIDPYVEHVEFFLFDRKVDGKWGGTGQTFDWNILKEISNEKPFFLSGGLNPENIEDAIKKVQPYAVDLSSGLEESPGLKDFDKIELFFDKMRDIWEEQEL</sequence>
<keyword evidence="7 10" id="KW-0822">Tryptophan biosynthesis</keyword>
<evidence type="ECO:0000256" key="2">
    <source>
        <dbReference type="ARBA" id="ARBA00004664"/>
    </source>
</evidence>
<dbReference type="AlphaFoldDB" id="A0A2N0VK74"/>
<evidence type="ECO:0000256" key="5">
    <source>
        <dbReference type="ARBA" id="ARBA00022272"/>
    </source>
</evidence>
<dbReference type="InterPro" id="IPR011060">
    <property type="entry name" value="RibuloseP-bd_barrel"/>
</dbReference>
<dbReference type="EC" id="5.3.1.24" evidence="4 10"/>
<evidence type="ECO:0000256" key="10">
    <source>
        <dbReference type="HAMAP-Rule" id="MF_00135"/>
    </source>
</evidence>
<name>A0A2N0VK74_9BACT</name>
<evidence type="ECO:0000256" key="7">
    <source>
        <dbReference type="ARBA" id="ARBA00022822"/>
    </source>
</evidence>
<keyword evidence="13" id="KW-1185">Reference proteome</keyword>
<comment type="similarity">
    <text evidence="3 10">Belongs to the TrpF family.</text>
</comment>
<evidence type="ECO:0000256" key="9">
    <source>
        <dbReference type="ARBA" id="ARBA00023235"/>
    </source>
</evidence>
<keyword evidence="8 10" id="KW-0057">Aromatic amino acid biosynthesis</keyword>
<dbReference type="InterPro" id="IPR001240">
    <property type="entry name" value="PRAI_dom"/>
</dbReference>
<dbReference type="PANTHER" id="PTHR42894:SF1">
    <property type="entry name" value="N-(5'-PHOSPHORIBOSYL)ANTHRANILATE ISOMERASE"/>
    <property type="match status" value="1"/>
</dbReference>
<dbReference type="UniPathway" id="UPA00035">
    <property type="reaction ID" value="UER00042"/>
</dbReference>
<dbReference type="CDD" id="cd00405">
    <property type="entry name" value="PRAI"/>
    <property type="match status" value="1"/>
</dbReference>
<dbReference type="EMBL" id="PISP01000001">
    <property type="protein sequence ID" value="PKD44586.1"/>
    <property type="molecule type" value="Genomic_DNA"/>
</dbReference>
<keyword evidence="6 10" id="KW-0028">Amino-acid biosynthesis</keyword>
<dbReference type="InterPro" id="IPR013785">
    <property type="entry name" value="Aldolase_TIM"/>
</dbReference>
<evidence type="ECO:0000313" key="13">
    <source>
        <dbReference type="Proteomes" id="UP000233398"/>
    </source>
</evidence>
<dbReference type="OrthoDB" id="9786954at2"/>
<dbReference type="NCBIfam" id="NF002298">
    <property type="entry name" value="PRK01222.1-4"/>
    <property type="match status" value="1"/>
</dbReference>
<evidence type="ECO:0000313" key="12">
    <source>
        <dbReference type="EMBL" id="PKD44586.1"/>
    </source>
</evidence>
<comment type="catalytic activity">
    <reaction evidence="1 10">
        <text>N-(5-phospho-beta-D-ribosyl)anthranilate = 1-(2-carboxyphenylamino)-1-deoxy-D-ribulose 5-phosphate</text>
        <dbReference type="Rhea" id="RHEA:21540"/>
        <dbReference type="ChEBI" id="CHEBI:18277"/>
        <dbReference type="ChEBI" id="CHEBI:58613"/>
        <dbReference type="EC" id="5.3.1.24"/>
    </reaction>
</comment>
<dbReference type="FunFam" id="3.20.20.70:FF:000075">
    <property type="entry name" value="Tryptophan biosynthesis protein TRP1"/>
    <property type="match status" value="1"/>
</dbReference>
<evidence type="ECO:0000256" key="1">
    <source>
        <dbReference type="ARBA" id="ARBA00001164"/>
    </source>
</evidence>
<organism evidence="12 13">
    <name type="scientific">Rhodohalobacter barkolensis</name>
    <dbReference type="NCBI Taxonomy" id="2053187"/>
    <lineage>
        <taxon>Bacteria</taxon>
        <taxon>Pseudomonadati</taxon>
        <taxon>Balneolota</taxon>
        <taxon>Balneolia</taxon>
        <taxon>Balneolales</taxon>
        <taxon>Balneolaceae</taxon>
        <taxon>Rhodohalobacter</taxon>
    </lineage>
</organism>
<comment type="caution">
    <text evidence="12">The sequence shown here is derived from an EMBL/GenBank/DDBJ whole genome shotgun (WGS) entry which is preliminary data.</text>
</comment>
<accession>A0A2N0VK74</accession>
<dbReference type="RefSeq" id="WP_101071878.1">
    <property type="nucleotide sequence ID" value="NZ_PISP01000001.1"/>
</dbReference>
<reference evidence="12 13" key="1">
    <citation type="submission" date="2017-11" db="EMBL/GenBank/DDBJ databases">
        <title>Rhodohalobacter 15182 sp. nov., isolated from a salt lake.</title>
        <authorList>
            <person name="Han S."/>
        </authorList>
    </citation>
    <scope>NUCLEOTIDE SEQUENCE [LARGE SCALE GENOMIC DNA]</scope>
    <source>
        <strain evidence="12 13">15182</strain>
    </source>
</reference>
<protein>
    <recommendedName>
        <fullName evidence="5 10">N-(5'-phosphoribosyl)anthranilate isomerase</fullName>
        <shortName evidence="10">PRAI</shortName>
        <ecNumber evidence="4 10">5.3.1.24</ecNumber>
    </recommendedName>
</protein>
<dbReference type="InterPro" id="IPR044643">
    <property type="entry name" value="TrpF_fam"/>
</dbReference>
<dbReference type="GO" id="GO:0000162">
    <property type="term" value="P:L-tryptophan biosynthetic process"/>
    <property type="evidence" value="ECO:0007669"/>
    <property type="project" value="UniProtKB-UniRule"/>
</dbReference>
<evidence type="ECO:0000256" key="4">
    <source>
        <dbReference type="ARBA" id="ARBA00012572"/>
    </source>
</evidence>
<dbReference type="Pfam" id="PF00697">
    <property type="entry name" value="PRAI"/>
    <property type="match status" value="1"/>
</dbReference>
<proteinExistence type="inferred from homology"/>
<gene>
    <name evidence="10" type="primary">trpF</name>
    <name evidence="12" type="ORF">CWD77_03745</name>
</gene>
<dbReference type="Gene3D" id="3.20.20.70">
    <property type="entry name" value="Aldolase class I"/>
    <property type="match status" value="1"/>
</dbReference>
<dbReference type="HAMAP" id="MF_00135">
    <property type="entry name" value="PRAI"/>
    <property type="match status" value="1"/>
</dbReference>
<dbReference type="Proteomes" id="UP000233398">
    <property type="component" value="Unassembled WGS sequence"/>
</dbReference>
<keyword evidence="9 10" id="KW-0413">Isomerase</keyword>
<evidence type="ECO:0000256" key="3">
    <source>
        <dbReference type="ARBA" id="ARBA00007571"/>
    </source>
</evidence>
<dbReference type="PANTHER" id="PTHR42894">
    <property type="entry name" value="N-(5'-PHOSPHORIBOSYL)ANTHRANILATE ISOMERASE"/>
    <property type="match status" value="1"/>
</dbReference>
<feature type="domain" description="N-(5'phosphoribosyl) anthranilate isomerase (PRAI)" evidence="11">
    <location>
        <begin position="11"/>
        <end position="210"/>
    </location>
</feature>
<evidence type="ECO:0000256" key="6">
    <source>
        <dbReference type="ARBA" id="ARBA00022605"/>
    </source>
</evidence>
<comment type="pathway">
    <text evidence="2 10">Amino-acid biosynthesis; L-tryptophan biosynthesis; L-tryptophan from chorismate: step 3/5.</text>
</comment>
<evidence type="ECO:0000259" key="11">
    <source>
        <dbReference type="Pfam" id="PF00697"/>
    </source>
</evidence>
<evidence type="ECO:0000256" key="8">
    <source>
        <dbReference type="ARBA" id="ARBA00023141"/>
    </source>
</evidence>
<dbReference type="SUPFAM" id="SSF51366">
    <property type="entry name" value="Ribulose-phoshate binding barrel"/>
    <property type="match status" value="1"/>
</dbReference>
<dbReference type="GO" id="GO:0004640">
    <property type="term" value="F:phosphoribosylanthranilate isomerase activity"/>
    <property type="evidence" value="ECO:0007669"/>
    <property type="project" value="UniProtKB-UniRule"/>
</dbReference>